<keyword evidence="2" id="KW-0732">Signal</keyword>
<organism evidence="3">
    <name type="scientific">Guillardia theta (strain CCMP2712)</name>
    <name type="common">Cryptophyte</name>
    <dbReference type="NCBI Taxonomy" id="905079"/>
    <lineage>
        <taxon>Eukaryota</taxon>
        <taxon>Cryptophyceae</taxon>
        <taxon>Pyrenomonadales</taxon>
        <taxon>Geminigeraceae</taxon>
        <taxon>Guillardia</taxon>
    </lineage>
</organism>
<protein>
    <recommendedName>
        <fullName evidence="6">Transmembrane protein</fullName>
    </recommendedName>
</protein>
<dbReference type="HOGENOM" id="CLU_1362671_0_0_1"/>
<reference evidence="3 5" key="1">
    <citation type="journal article" date="2012" name="Nature">
        <title>Algal genomes reveal evolutionary mosaicism and the fate of nucleomorphs.</title>
        <authorList>
            <consortium name="DOE Joint Genome Institute"/>
            <person name="Curtis B.A."/>
            <person name="Tanifuji G."/>
            <person name="Burki F."/>
            <person name="Gruber A."/>
            <person name="Irimia M."/>
            <person name="Maruyama S."/>
            <person name="Arias M.C."/>
            <person name="Ball S.G."/>
            <person name="Gile G.H."/>
            <person name="Hirakawa Y."/>
            <person name="Hopkins J.F."/>
            <person name="Kuo A."/>
            <person name="Rensing S.A."/>
            <person name="Schmutz J."/>
            <person name="Symeonidi A."/>
            <person name="Elias M."/>
            <person name="Eveleigh R.J."/>
            <person name="Herman E.K."/>
            <person name="Klute M.J."/>
            <person name="Nakayama T."/>
            <person name="Obornik M."/>
            <person name="Reyes-Prieto A."/>
            <person name="Armbrust E.V."/>
            <person name="Aves S.J."/>
            <person name="Beiko R.G."/>
            <person name="Coutinho P."/>
            <person name="Dacks J.B."/>
            <person name="Durnford D.G."/>
            <person name="Fast N.M."/>
            <person name="Green B.R."/>
            <person name="Grisdale C.J."/>
            <person name="Hempel F."/>
            <person name="Henrissat B."/>
            <person name="Hoppner M.P."/>
            <person name="Ishida K."/>
            <person name="Kim E."/>
            <person name="Koreny L."/>
            <person name="Kroth P.G."/>
            <person name="Liu Y."/>
            <person name="Malik S.B."/>
            <person name="Maier U.G."/>
            <person name="McRose D."/>
            <person name="Mock T."/>
            <person name="Neilson J.A."/>
            <person name="Onodera N.T."/>
            <person name="Poole A.M."/>
            <person name="Pritham E.J."/>
            <person name="Richards T.A."/>
            <person name="Rocap G."/>
            <person name="Roy S.W."/>
            <person name="Sarai C."/>
            <person name="Schaack S."/>
            <person name="Shirato S."/>
            <person name="Slamovits C.H."/>
            <person name="Spencer D.F."/>
            <person name="Suzuki S."/>
            <person name="Worden A.Z."/>
            <person name="Zauner S."/>
            <person name="Barry K."/>
            <person name="Bell C."/>
            <person name="Bharti A.K."/>
            <person name="Crow J.A."/>
            <person name="Grimwood J."/>
            <person name="Kramer R."/>
            <person name="Lindquist E."/>
            <person name="Lucas S."/>
            <person name="Salamov A."/>
            <person name="McFadden G.I."/>
            <person name="Lane C.E."/>
            <person name="Keeling P.J."/>
            <person name="Gray M.W."/>
            <person name="Grigoriev I.V."/>
            <person name="Archibald J.M."/>
        </authorList>
    </citation>
    <scope>NUCLEOTIDE SEQUENCE</scope>
    <source>
        <strain evidence="3 5">CCMP2712</strain>
    </source>
</reference>
<evidence type="ECO:0000313" key="3">
    <source>
        <dbReference type="EMBL" id="EKX41238.1"/>
    </source>
</evidence>
<keyword evidence="1" id="KW-0812">Transmembrane</keyword>
<feature type="transmembrane region" description="Helical" evidence="1">
    <location>
        <begin position="140"/>
        <end position="159"/>
    </location>
</feature>
<evidence type="ECO:0000256" key="2">
    <source>
        <dbReference type="SAM" id="SignalP"/>
    </source>
</evidence>
<dbReference type="GeneID" id="17297841"/>
<evidence type="ECO:0000256" key="1">
    <source>
        <dbReference type="SAM" id="Phobius"/>
    </source>
</evidence>
<dbReference type="PaxDb" id="55529-EKX41238"/>
<keyword evidence="1" id="KW-0472">Membrane</keyword>
<dbReference type="EnsemblProtists" id="EKX41238">
    <property type="protein sequence ID" value="EKX41238"/>
    <property type="gene ID" value="GUITHDRAFT_153891"/>
</dbReference>
<feature type="signal peptide" evidence="2">
    <location>
        <begin position="1"/>
        <end position="19"/>
    </location>
</feature>
<dbReference type="AlphaFoldDB" id="L1IY85"/>
<reference evidence="5" key="2">
    <citation type="submission" date="2012-11" db="EMBL/GenBank/DDBJ databases">
        <authorList>
            <person name="Kuo A."/>
            <person name="Curtis B.A."/>
            <person name="Tanifuji G."/>
            <person name="Burki F."/>
            <person name="Gruber A."/>
            <person name="Irimia M."/>
            <person name="Maruyama S."/>
            <person name="Arias M.C."/>
            <person name="Ball S.G."/>
            <person name="Gile G.H."/>
            <person name="Hirakawa Y."/>
            <person name="Hopkins J.F."/>
            <person name="Rensing S.A."/>
            <person name="Schmutz J."/>
            <person name="Symeonidi A."/>
            <person name="Elias M."/>
            <person name="Eveleigh R.J."/>
            <person name="Herman E.K."/>
            <person name="Klute M.J."/>
            <person name="Nakayama T."/>
            <person name="Obornik M."/>
            <person name="Reyes-Prieto A."/>
            <person name="Armbrust E.V."/>
            <person name="Aves S.J."/>
            <person name="Beiko R.G."/>
            <person name="Coutinho P."/>
            <person name="Dacks J.B."/>
            <person name="Durnford D.G."/>
            <person name="Fast N.M."/>
            <person name="Green B.R."/>
            <person name="Grisdale C."/>
            <person name="Hempe F."/>
            <person name="Henrissat B."/>
            <person name="Hoppner M.P."/>
            <person name="Ishida K.-I."/>
            <person name="Kim E."/>
            <person name="Koreny L."/>
            <person name="Kroth P.G."/>
            <person name="Liu Y."/>
            <person name="Malik S.-B."/>
            <person name="Maier U.G."/>
            <person name="McRose D."/>
            <person name="Mock T."/>
            <person name="Neilson J.A."/>
            <person name="Onodera N.T."/>
            <person name="Poole A.M."/>
            <person name="Pritham E.J."/>
            <person name="Richards T.A."/>
            <person name="Rocap G."/>
            <person name="Roy S.W."/>
            <person name="Sarai C."/>
            <person name="Schaack S."/>
            <person name="Shirato S."/>
            <person name="Slamovits C.H."/>
            <person name="Spencer D.F."/>
            <person name="Suzuki S."/>
            <person name="Worden A.Z."/>
            <person name="Zauner S."/>
            <person name="Barry K."/>
            <person name="Bell C."/>
            <person name="Bharti A.K."/>
            <person name="Crow J.A."/>
            <person name="Grimwood J."/>
            <person name="Kramer R."/>
            <person name="Lindquist E."/>
            <person name="Lucas S."/>
            <person name="Salamov A."/>
            <person name="McFadden G.I."/>
            <person name="Lane C.E."/>
            <person name="Keeling P.J."/>
            <person name="Gray M.W."/>
            <person name="Grigoriev I.V."/>
            <person name="Archibald J.M."/>
        </authorList>
    </citation>
    <scope>NUCLEOTIDE SEQUENCE</scope>
    <source>
        <strain evidence="5">CCMP2712</strain>
    </source>
</reference>
<feature type="chain" id="PRO_5008770600" description="Transmembrane protein" evidence="2">
    <location>
        <begin position="20"/>
        <end position="201"/>
    </location>
</feature>
<evidence type="ECO:0000313" key="4">
    <source>
        <dbReference type="EnsemblProtists" id="EKX41238"/>
    </source>
</evidence>
<sequence length="201" mass="21119">MPIATRLLLLVALGNMAVSFSLPVLQEEPSGGKLVAVPHGASIPEGATSVPEGLRMPAHVVADATQRARLSGKAVAVDIPKSAIQGASSFSDTLARKTSHRQRMTTMRDSQIGDGADQISGDGATAKRQPVDEVSRLISMLPYAFGMVAVAVVLVLCLIGRISKYVSSENSSYFAKDGSQAQHKSVPKGVGGMGRVGFRRY</sequence>
<dbReference type="Proteomes" id="UP000011087">
    <property type="component" value="Unassembled WGS sequence"/>
</dbReference>
<name>L1IY85_GUITC</name>
<dbReference type="RefSeq" id="XP_005828218.1">
    <property type="nucleotide sequence ID" value="XM_005828161.1"/>
</dbReference>
<proteinExistence type="predicted"/>
<accession>L1IY85</accession>
<dbReference type="KEGG" id="gtt:GUITHDRAFT_153891"/>
<gene>
    <name evidence="3" type="ORF">GUITHDRAFT_153891</name>
</gene>
<evidence type="ECO:0008006" key="6">
    <source>
        <dbReference type="Google" id="ProtNLM"/>
    </source>
</evidence>
<reference evidence="4" key="3">
    <citation type="submission" date="2016-03" db="UniProtKB">
        <authorList>
            <consortium name="EnsemblProtists"/>
        </authorList>
    </citation>
    <scope>IDENTIFICATION</scope>
</reference>
<evidence type="ECO:0000313" key="5">
    <source>
        <dbReference type="Proteomes" id="UP000011087"/>
    </source>
</evidence>
<keyword evidence="1" id="KW-1133">Transmembrane helix</keyword>
<keyword evidence="5" id="KW-1185">Reference proteome</keyword>
<dbReference type="EMBL" id="JH993025">
    <property type="protein sequence ID" value="EKX41238.1"/>
    <property type="molecule type" value="Genomic_DNA"/>
</dbReference>